<reference evidence="3" key="1">
    <citation type="submission" date="2013-11" db="EMBL/GenBank/DDBJ databases">
        <title>Genome sequence of the fusiform rust pathogen reveals effectors for host alternation and coevolution with pine.</title>
        <authorList>
            <consortium name="DOE Joint Genome Institute"/>
            <person name="Smith K."/>
            <person name="Pendleton A."/>
            <person name="Kubisiak T."/>
            <person name="Anderson C."/>
            <person name="Salamov A."/>
            <person name="Aerts A."/>
            <person name="Riley R."/>
            <person name="Clum A."/>
            <person name="Lindquist E."/>
            <person name="Ence D."/>
            <person name="Campbell M."/>
            <person name="Kronenberg Z."/>
            <person name="Feau N."/>
            <person name="Dhillon B."/>
            <person name="Hamelin R."/>
            <person name="Burleigh J."/>
            <person name="Smith J."/>
            <person name="Yandell M."/>
            <person name="Nelson C."/>
            <person name="Grigoriev I."/>
            <person name="Davis J."/>
        </authorList>
    </citation>
    <scope>NUCLEOTIDE SEQUENCE</scope>
    <source>
        <strain evidence="3">G11</strain>
    </source>
</reference>
<feature type="domain" description="DUF676" evidence="2">
    <location>
        <begin position="152"/>
        <end position="213"/>
    </location>
</feature>
<dbReference type="PANTHER" id="PTHR11440">
    <property type="entry name" value="LECITHIN-CHOLESTEROL ACYLTRANSFERASE-RELATED"/>
    <property type="match status" value="1"/>
</dbReference>
<dbReference type="Pfam" id="PF05057">
    <property type="entry name" value="DUF676"/>
    <property type="match status" value="1"/>
</dbReference>
<dbReference type="OrthoDB" id="5592486at2759"/>
<dbReference type="AlphaFoldDB" id="A0A9P6NEL5"/>
<evidence type="ECO:0000256" key="1">
    <source>
        <dbReference type="ARBA" id="ARBA00007920"/>
    </source>
</evidence>
<organism evidence="3 4">
    <name type="scientific">Cronartium quercuum f. sp. fusiforme G11</name>
    <dbReference type="NCBI Taxonomy" id="708437"/>
    <lineage>
        <taxon>Eukaryota</taxon>
        <taxon>Fungi</taxon>
        <taxon>Dikarya</taxon>
        <taxon>Basidiomycota</taxon>
        <taxon>Pucciniomycotina</taxon>
        <taxon>Pucciniomycetes</taxon>
        <taxon>Pucciniales</taxon>
        <taxon>Coleosporiaceae</taxon>
        <taxon>Cronartium</taxon>
    </lineage>
</organism>
<evidence type="ECO:0000313" key="4">
    <source>
        <dbReference type="Proteomes" id="UP000886653"/>
    </source>
</evidence>
<dbReference type="SUPFAM" id="SSF53474">
    <property type="entry name" value="alpha/beta-Hydrolases"/>
    <property type="match status" value="1"/>
</dbReference>
<evidence type="ECO:0000313" key="3">
    <source>
        <dbReference type="EMBL" id="KAG0142608.1"/>
    </source>
</evidence>
<proteinExistence type="inferred from homology"/>
<name>A0A9P6NEL5_9BASI</name>
<gene>
    <name evidence="3" type="ORF">CROQUDRAFT_81940</name>
</gene>
<protein>
    <recommendedName>
        <fullName evidence="2">DUF676 domain-containing protein</fullName>
    </recommendedName>
</protein>
<dbReference type="Gene3D" id="3.40.50.1820">
    <property type="entry name" value="alpha/beta hydrolase"/>
    <property type="match status" value="1"/>
</dbReference>
<dbReference type="InterPro" id="IPR007751">
    <property type="entry name" value="DUF676_lipase-like"/>
</dbReference>
<comment type="similarity">
    <text evidence="1">Belongs to the putative lipase ROG1 family.</text>
</comment>
<dbReference type="Proteomes" id="UP000886653">
    <property type="component" value="Unassembled WGS sequence"/>
</dbReference>
<dbReference type="InterPro" id="IPR029058">
    <property type="entry name" value="AB_hydrolase_fold"/>
</dbReference>
<dbReference type="EMBL" id="MU167343">
    <property type="protein sequence ID" value="KAG0142608.1"/>
    <property type="molecule type" value="Genomic_DNA"/>
</dbReference>
<accession>A0A9P6NEL5</accession>
<sequence>MKKIWRLKLNYYQPPPKDSLNKLSTQSLLTHQQIRNRLLSTSTSNIIQELSPSDSIKTQTKSKSSNRLNDLIRLGPLLFEPLRIPRHPIVLCHGLYGFSVRGPTSFPRFQIHYWGRLLKILRNKLGIKVIIGNVPSTGSIKQRALKLNEMLISDHSVKNKDLNILGHSMGGLDARYLLSHIKPKEYNPISLTTICTPHRGSPFMDWCRANIGVGSKEVDDHFPLEEIKTIKSTTQIPFSLKEPLLRPTTSDDKLKQILLNILDSPAYSNLSTDFLCHRFNPNTPNVPHIKYFSVAGRTRRKFNLLHPLWLPTIVLDEYISRRSKEINHQDLLGHDGLVTIESAKWGEFLGVIDGTDHWEMRGSSGFGLNHHDHQRLDKIIEQSHPKNDDDSNWFYINKLIKRWIKFNHQQQAPNHCTTLRSMSEIEDEVENKIESKSSDSSYTFKNWLSLSHDKLLCKEDHLNDNKNHVDQPHHDLFIPTINPTFPLDDLQFDLLNSNQNQNLKFDLELFYTALCRNLYDHGF</sequence>
<comment type="caution">
    <text evidence="3">The sequence shown here is derived from an EMBL/GenBank/DDBJ whole genome shotgun (WGS) entry which is preliminary data.</text>
</comment>
<keyword evidence="4" id="KW-1185">Reference proteome</keyword>
<evidence type="ECO:0000259" key="2">
    <source>
        <dbReference type="Pfam" id="PF05057"/>
    </source>
</evidence>